<dbReference type="AlphaFoldDB" id="A0A1G9BK09"/>
<dbReference type="EMBL" id="FNFK01000028">
    <property type="protein sequence ID" value="SDK39858.1"/>
    <property type="molecule type" value="Genomic_DNA"/>
</dbReference>
<dbReference type="SUPFAM" id="SSF53187">
    <property type="entry name" value="Zn-dependent exopeptidases"/>
    <property type="match status" value="1"/>
</dbReference>
<dbReference type="GO" id="GO:0008745">
    <property type="term" value="F:N-acetylmuramoyl-L-alanine amidase activity"/>
    <property type="evidence" value="ECO:0007669"/>
    <property type="project" value="InterPro"/>
</dbReference>
<accession>A0A1G9BK09</accession>
<feature type="transmembrane region" description="Helical" evidence="2">
    <location>
        <begin position="12"/>
        <end position="33"/>
    </location>
</feature>
<dbReference type="InterPro" id="IPR007253">
    <property type="entry name" value="Cell_wall-bd_2"/>
</dbReference>
<evidence type="ECO:0000313" key="4">
    <source>
        <dbReference type="EMBL" id="SDK39858.1"/>
    </source>
</evidence>
<keyword evidence="2" id="KW-0812">Transmembrane</keyword>
<keyword evidence="2" id="KW-1133">Transmembrane helix</keyword>
<dbReference type="InterPro" id="IPR051922">
    <property type="entry name" value="Bact_Sporulation_Assoc"/>
</dbReference>
<dbReference type="InterPro" id="IPR002508">
    <property type="entry name" value="MurNAc-LAA_cat"/>
</dbReference>
<protein>
    <submittedName>
        <fullName evidence="4">N-acetylmuramoyl-L-alanine amidase</fullName>
    </submittedName>
</protein>
<proteinExistence type="predicted"/>
<dbReference type="OrthoDB" id="9763643at2"/>
<organism evidence="4 5">
    <name type="scientific">Alkalibacterium thalassium</name>
    <dbReference type="NCBI Taxonomy" id="426701"/>
    <lineage>
        <taxon>Bacteria</taxon>
        <taxon>Bacillati</taxon>
        <taxon>Bacillota</taxon>
        <taxon>Bacilli</taxon>
        <taxon>Lactobacillales</taxon>
        <taxon>Carnobacteriaceae</taxon>
        <taxon>Alkalibacterium</taxon>
    </lineage>
</organism>
<name>A0A1G9BK09_9LACT</name>
<feature type="region of interest" description="Disordered" evidence="1">
    <location>
        <begin position="60"/>
        <end position="91"/>
    </location>
</feature>
<dbReference type="Pfam" id="PF04122">
    <property type="entry name" value="CW_binding_2"/>
    <property type="match status" value="3"/>
</dbReference>
<keyword evidence="5" id="KW-1185">Reference proteome</keyword>
<dbReference type="STRING" id="426701.SAMN04488098_10283"/>
<sequence>MQCINKRLKKLLLAVSATIMLSGNFGSFISIIVSASENNETEDVVTEAVVQDGLNSKDESINEVTREEVSREGSNEEDIQDEAPTDRVDGETKEVFLDGAKDSYSDMEKSYMDFLNSYDELTEEEIIENLDAFQLFIDDEDTIHSMIEVLEPKGFGASQNKDLVERLQFIREENKQKSVVNSLMTTPLEEVSNMNMMSLSSTANNTTVERIAGQNRMRVAENISRRGWNSSDTVIIANGYKFTDALSGTPLAAHHNAPMLLVSDKGIDSETLTEIARLKARNVIILGGPRSVPEHISNTLKNRGLNVRRIAGQNRYDTSRMIAEEVISLRGPSTAHLVNGDAYADAVSISTVAGRYKQPILLTRANELHPEVRKLTNTIKDWRIIGGTTSISNTAENQLKSRVSNATRLAGKDRYEVNKRVLNHWGISGGRVYIGSGTAFADILTGSIIASRENSGVLLLDESESNIQTAENYSRNRGLNHFIILGGTNTLSNRINERFRDLYKSSKKIIYLDPGHGGIDPGAVYGGISEKTLNLSLARILRDYLVSSGKYEVVMSRNSDTFLTLEQRANDANARNADIFVSIHYNAMGGVNAGRARGIETFIHHRVSSGFGQETNRNAFLTRDPRIRDSLRLADQIHPRLISATKLNDRGIKGNNFGVLRMTKMPAVLVEYGFMDNATELSIIRTTQHQRIAAMATKNGIDSYFGF</sequence>
<reference evidence="5" key="1">
    <citation type="submission" date="2016-10" db="EMBL/GenBank/DDBJ databases">
        <authorList>
            <person name="Varghese N."/>
            <person name="Submissions S."/>
        </authorList>
    </citation>
    <scope>NUCLEOTIDE SEQUENCE [LARGE SCALE GENOMIC DNA]</scope>
    <source>
        <strain evidence="5">DSM 19181</strain>
    </source>
</reference>
<evidence type="ECO:0000313" key="5">
    <source>
        <dbReference type="Proteomes" id="UP000199433"/>
    </source>
</evidence>
<dbReference type="Proteomes" id="UP000199433">
    <property type="component" value="Unassembled WGS sequence"/>
</dbReference>
<feature type="compositionally biased region" description="Basic and acidic residues" evidence="1">
    <location>
        <begin position="60"/>
        <end position="74"/>
    </location>
</feature>
<dbReference type="Gene3D" id="3.40.630.40">
    <property type="entry name" value="Zn-dependent exopeptidases"/>
    <property type="match status" value="1"/>
</dbReference>
<dbReference type="PANTHER" id="PTHR30032:SF1">
    <property type="entry name" value="N-ACETYLMURAMOYL-L-ALANINE AMIDASE LYTC"/>
    <property type="match status" value="1"/>
</dbReference>
<dbReference type="Gene3D" id="3.40.50.12090">
    <property type="match status" value="2"/>
</dbReference>
<evidence type="ECO:0000256" key="2">
    <source>
        <dbReference type="SAM" id="Phobius"/>
    </source>
</evidence>
<dbReference type="CDD" id="cd02696">
    <property type="entry name" value="MurNAc-LAA"/>
    <property type="match status" value="1"/>
</dbReference>
<keyword evidence="2" id="KW-0472">Membrane</keyword>
<dbReference type="PANTHER" id="PTHR30032">
    <property type="entry name" value="N-ACETYLMURAMOYL-L-ALANINE AMIDASE-RELATED"/>
    <property type="match status" value="1"/>
</dbReference>
<evidence type="ECO:0000259" key="3">
    <source>
        <dbReference type="SMART" id="SM00646"/>
    </source>
</evidence>
<dbReference type="SMART" id="SM00646">
    <property type="entry name" value="Ami_3"/>
    <property type="match status" value="1"/>
</dbReference>
<gene>
    <name evidence="4" type="ORF">SAMN04488098_10283</name>
</gene>
<evidence type="ECO:0000256" key="1">
    <source>
        <dbReference type="SAM" id="MobiDB-lite"/>
    </source>
</evidence>
<dbReference type="Pfam" id="PF01520">
    <property type="entry name" value="Amidase_3"/>
    <property type="match status" value="1"/>
</dbReference>
<feature type="domain" description="MurNAc-LAA" evidence="3">
    <location>
        <begin position="569"/>
        <end position="702"/>
    </location>
</feature>
<dbReference type="RefSeq" id="WP_091267244.1">
    <property type="nucleotide sequence ID" value="NZ_FNFK01000028.1"/>
</dbReference>
<dbReference type="GO" id="GO:0009253">
    <property type="term" value="P:peptidoglycan catabolic process"/>
    <property type="evidence" value="ECO:0007669"/>
    <property type="project" value="InterPro"/>
</dbReference>